<accession>A0A847EUH1</accession>
<protein>
    <recommendedName>
        <fullName evidence="3">Septum formation initiator family protein</fullName>
    </recommendedName>
</protein>
<evidence type="ECO:0000313" key="1">
    <source>
        <dbReference type="EMBL" id="NLE31316.1"/>
    </source>
</evidence>
<evidence type="ECO:0000313" key="2">
    <source>
        <dbReference type="Proteomes" id="UP000554004"/>
    </source>
</evidence>
<organism evidence="1 2">
    <name type="scientific">Candidatus Dojkabacteria bacterium</name>
    <dbReference type="NCBI Taxonomy" id="2099670"/>
    <lineage>
        <taxon>Bacteria</taxon>
        <taxon>Candidatus Dojkabacteria</taxon>
    </lineage>
</organism>
<proteinExistence type="predicted"/>
<gene>
    <name evidence="1" type="ORF">GX618_03535</name>
</gene>
<evidence type="ECO:0008006" key="3">
    <source>
        <dbReference type="Google" id="ProtNLM"/>
    </source>
</evidence>
<dbReference type="AlphaFoldDB" id="A0A847EUH1"/>
<feature type="non-terminal residue" evidence="1">
    <location>
        <position position="1"/>
    </location>
</feature>
<dbReference type="Pfam" id="PF04977">
    <property type="entry name" value="DivIC"/>
    <property type="match status" value="1"/>
</dbReference>
<reference evidence="1 2" key="1">
    <citation type="journal article" date="2020" name="Biotechnol. Biofuels">
        <title>New insights from the biogas microbiome by comprehensive genome-resolved metagenomics of nearly 1600 species originating from multiple anaerobic digesters.</title>
        <authorList>
            <person name="Campanaro S."/>
            <person name="Treu L."/>
            <person name="Rodriguez-R L.M."/>
            <person name="Kovalovszki A."/>
            <person name="Ziels R.M."/>
            <person name="Maus I."/>
            <person name="Zhu X."/>
            <person name="Kougias P.G."/>
            <person name="Basile A."/>
            <person name="Luo G."/>
            <person name="Schluter A."/>
            <person name="Konstantinidis K.T."/>
            <person name="Angelidaki I."/>
        </authorList>
    </citation>
    <scope>NUCLEOTIDE SEQUENCE [LARGE SCALE GENOMIC DNA]</scope>
    <source>
        <strain evidence="1">AS06rmzACSIP_421</strain>
    </source>
</reference>
<dbReference type="InterPro" id="IPR007060">
    <property type="entry name" value="FtsL/DivIC"/>
</dbReference>
<sequence>KNAEKEVNSLRLENLNLSIGIKDMSTDQYLEKEARDRLNFGGEGEVVFVIPDNMIEFAKKEVDSIVNPKVQPVYESGSNIDKWLQFLVLGV</sequence>
<dbReference type="EMBL" id="JAAZAL010000123">
    <property type="protein sequence ID" value="NLE31316.1"/>
    <property type="molecule type" value="Genomic_DNA"/>
</dbReference>
<comment type="caution">
    <text evidence="1">The sequence shown here is derived from an EMBL/GenBank/DDBJ whole genome shotgun (WGS) entry which is preliminary data.</text>
</comment>
<name>A0A847EUH1_9BACT</name>
<dbReference type="Proteomes" id="UP000554004">
    <property type="component" value="Unassembled WGS sequence"/>
</dbReference>